<dbReference type="PANTHER" id="PTHR43833">
    <property type="entry name" value="POTASSIUM CHANNEL PROTEIN 2-RELATED-RELATED"/>
    <property type="match status" value="1"/>
</dbReference>
<dbReference type="GO" id="GO:0034220">
    <property type="term" value="P:monoatomic ion transmembrane transport"/>
    <property type="evidence" value="ECO:0007669"/>
    <property type="project" value="UniProtKB-KW"/>
</dbReference>
<dbReference type="InterPro" id="IPR006037">
    <property type="entry name" value="RCK_C"/>
</dbReference>
<feature type="transmembrane region" description="Helical" evidence="1">
    <location>
        <begin position="49"/>
        <end position="71"/>
    </location>
</feature>
<dbReference type="InterPro" id="IPR050721">
    <property type="entry name" value="Trk_Ktr_HKT_K-transport"/>
</dbReference>
<sequence>MYAVVYRWAMGTFENEAVPIYKAVQVVIEALTTAGFGGHAPWSSVQLNFLMLAMNVTGVLLMFLALPIFAVPMLRQAVQSGPPQSSDLSDHVIICSYTARDDVLRKELEEVDVPYVIVDEDPNVVTDLREQEINAIQGDPERVATLRAANAPEAQALVADVDDETNPTVILSAARVNPDLQIVSVVRDHADAPYHRYAGADEVVQARQQLGEALAIRSMRSFSEKLRQVIDVDTDLEITELLVEETSPLVGRTIENASIFDRTGITILGVWVGGKFVVSPDPAMRIEENTILLAAGNHSALEQVEARPLPPHNDDCTRVVVAGYGATGRAVVKALRDEGIDVTTIDLEAQEGVDVVGNVNDPETLAEADIENARAVVLTMDEDSPTIYSSLMIKETAPETEIIARADRSENVWKLYNAGADFVLSLPTVTGEILASLLADSTEILTPQTEFVRTETPAIVGRSLHEVDLRRETGCTVVAAERGDELVTEIGAEFTVEEGDILIAAGSEEATKKFLEFVGERDHEREASPEVY</sequence>
<evidence type="ECO:0000259" key="2">
    <source>
        <dbReference type="PROSITE" id="PS51201"/>
    </source>
</evidence>
<gene>
    <name evidence="4" type="ORF">ACFQGH_15470</name>
</gene>
<dbReference type="PANTHER" id="PTHR43833:SF9">
    <property type="entry name" value="POTASSIUM CHANNEL PROTEIN YUGO-RELATED"/>
    <property type="match status" value="1"/>
</dbReference>
<accession>A0ABD5V8W6</accession>
<dbReference type="SUPFAM" id="SSF51735">
    <property type="entry name" value="NAD(P)-binding Rossmann-fold domains"/>
    <property type="match status" value="2"/>
</dbReference>
<keyword evidence="1" id="KW-0812">Transmembrane</keyword>
<keyword evidence="1" id="KW-1133">Transmembrane helix</keyword>
<dbReference type="PROSITE" id="PS51201">
    <property type="entry name" value="RCK_N"/>
    <property type="match status" value="1"/>
</dbReference>
<reference evidence="4 5" key="1">
    <citation type="journal article" date="2019" name="Int. J. Syst. Evol. Microbiol.">
        <title>The Global Catalogue of Microorganisms (GCM) 10K type strain sequencing project: providing services to taxonomists for standard genome sequencing and annotation.</title>
        <authorList>
            <consortium name="The Broad Institute Genomics Platform"/>
            <consortium name="The Broad Institute Genome Sequencing Center for Infectious Disease"/>
            <person name="Wu L."/>
            <person name="Ma J."/>
        </authorList>
    </citation>
    <scope>NUCLEOTIDE SEQUENCE [LARGE SCALE GENOMIC DNA]</scope>
    <source>
        <strain evidence="4 5">CGMCC 1.3240</strain>
    </source>
</reference>
<dbReference type="InterPro" id="IPR036721">
    <property type="entry name" value="RCK_C_sf"/>
</dbReference>
<keyword evidence="5" id="KW-1185">Reference proteome</keyword>
<organism evidence="4 5">
    <name type="scientific">Halalkalicoccus tibetensis</name>
    <dbReference type="NCBI Taxonomy" id="175632"/>
    <lineage>
        <taxon>Archaea</taxon>
        <taxon>Methanobacteriati</taxon>
        <taxon>Methanobacteriota</taxon>
        <taxon>Stenosarchaea group</taxon>
        <taxon>Halobacteria</taxon>
        <taxon>Halobacteriales</taxon>
        <taxon>Halococcaceae</taxon>
        <taxon>Halalkalicoccus</taxon>
    </lineage>
</organism>
<dbReference type="Pfam" id="PF02080">
    <property type="entry name" value="TrkA_C"/>
    <property type="match status" value="2"/>
</dbReference>
<comment type="caution">
    <text evidence="4">The sequence shown here is derived from an EMBL/GenBank/DDBJ whole genome shotgun (WGS) entry which is preliminary data.</text>
</comment>
<evidence type="ECO:0000256" key="1">
    <source>
        <dbReference type="SAM" id="Phobius"/>
    </source>
</evidence>
<dbReference type="PROSITE" id="PS51202">
    <property type="entry name" value="RCK_C"/>
    <property type="match status" value="2"/>
</dbReference>
<keyword evidence="4" id="KW-0813">Transport</keyword>
<dbReference type="AlphaFoldDB" id="A0ABD5V8W6"/>
<proteinExistence type="predicted"/>
<dbReference type="Pfam" id="PF02254">
    <property type="entry name" value="TrkA_N"/>
    <property type="match status" value="2"/>
</dbReference>
<keyword evidence="4" id="KW-0407">Ion channel</keyword>
<evidence type="ECO:0000313" key="4">
    <source>
        <dbReference type="EMBL" id="MFC6906595.1"/>
    </source>
</evidence>
<feature type="domain" description="RCK C-terminal" evidence="3">
    <location>
        <begin position="227"/>
        <end position="310"/>
    </location>
</feature>
<name>A0ABD5V8W6_9EURY</name>
<dbReference type="Gene3D" id="3.40.50.720">
    <property type="entry name" value="NAD(P)-binding Rossmann-like Domain"/>
    <property type="match status" value="2"/>
</dbReference>
<evidence type="ECO:0000259" key="3">
    <source>
        <dbReference type="PROSITE" id="PS51202"/>
    </source>
</evidence>
<dbReference type="EMBL" id="JBHSXQ010000004">
    <property type="protein sequence ID" value="MFC6906595.1"/>
    <property type="molecule type" value="Genomic_DNA"/>
</dbReference>
<dbReference type="InterPro" id="IPR036291">
    <property type="entry name" value="NAD(P)-bd_dom_sf"/>
</dbReference>
<dbReference type="Proteomes" id="UP001596312">
    <property type="component" value="Unassembled WGS sequence"/>
</dbReference>
<keyword evidence="4" id="KW-0406">Ion transport</keyword>
<evidence type="ECO:0000313" key="5">
    <source>
        <dbReference type="Proteomes" id="UP001596312"/>
    </source>
</evidence>
<feature type="domain" description="RCK C-terminal" evidence="3">
    <location>
        <begin position="436"/>
        <end position="520"/>
    </location>
</feature>
<keyword evidence="1" id="KW-0472">Membrane</keyword>
<dbReference type="SUPFAM" id="SSF116726">
    <property type="entry name" value="TrkA C-terminal domain-like"/>
    <property type="match status" value="2"/>
</dbReference>
<protein>
    <submittedName>
        <fullName evidence="4">Potassium channel family protein</fullName>
    </submittedName>
</protein>
<feature type="domain" description="RCK N-terminal" evidence="2">
    <location>
        <begin position="316"/>
        <end position="424"/>
    </location>
</feature>
<dbReference type="InterPro" id="IPR003148">
    <property type="entry name" value="RCK_N"/>
</dbReference>
<dbReference type="Gene3D" id="3.30.70.1450">
    <property type="entry name" value="Regulator of K+ conductance, C-terminal domain"/>
    <property type="match status" value="2"/>
</dbReference>